<reference evidence="2 3" key="1">
    <citation type="submission" date="2023-05" db="EMBL/GenBank/DDBJ databases">
        <title>Pseudoalteromonas ardens sp. nov., Pseudoalteromonas obscura sp. nov., and Pseudoalteromonas umbrosa sp. nov., isolated from the coral Montipora capitata.</title>
        <authorList>
            <person name="Thomas E.M."/>
            <person name="Smith E.M."/>
            <person name="Papke E."/>
            <person name="Shlafstein M.D."/>
            <person name="Oline D.K."/>
            <person name="Videau P."/>
            <person name="Saw J.H."/>
            <person name="Strangman W.K."/>
            <person name="Ushijima B."/>
        </authorList>
    </citation>
    <scope>NUCLEOTIDE SEQUENCE [LARGE SCALE GENOMIC DNA]</scope>
    <source>
        <strain evidence="2 3">P94</strain>
    </source>
</reference>
<evidence type="ECO:0000256" key="1">
    <source>
        <dbReference type="SAM" id="MobiDB-lite"/>
    </source>
</evidence>
<protein>
    <submittedName>
        <fullName evidence="2">Uncharacterized protein</fullName>
    </submittedName>
</protein>
<accession>A0ABT7ETF7</accession>
<evidence type="ECO:0000313" key="2">
    <source>
        <dbReference type="EMBL" id="MDK2598346.1"/>
    </source>
</evidence>
<feature type="compositionally biased region" description="Basic and acidic residues" evidence="1">
    <location>
        <begin position="62"/>
        <end position="73"/>
    </location>
</feature>
<gene>
    <name evidence="2" type="ORF">QNM18_25150</name>
</gene>
<comment type="caution">
    <text evidence="2">The sequence shown here is derived from an EMBL/GenBank/DDBJ whole genome shotgun (WGS) entry which is preliminary data.</text>
</comment>
<evidence type="ECO:0000313" key="3">
    <source>
        <dbReference type="Proteomes" id="UP001231915"/>
    </source>
</evidence>
<feature type="region of interest" description="Disordered" evidence="1">
    <location>
        <begin position="52"/>
        <end position="73"/>
    </location>
</feature>
<sequence>MAFNTSCSILGTGDSSRDVEREADVIFTAAFIGMVNYQNEKKGGLTWRVDMEPNTDPVSTKMPDREARTKDDRASMKRLNDICSKVNHLVRSYAKKDVGGVSWGLTPSFDRGGMIYAGCTAGIEYSKVDPNYAKVAYKYLTAPQKSSQDGERKDEMYIGRGAYCGLVVDDDGNAVSAMSTICTALNEDTIDVGNRWKPNKEAEVRISQYKNKTDTWGVIGNEKLQETLREQGMRFYPSDQDLNSDKDIVGYTHGMIRCIYETERIGQGTAFEMSIGKDTFKLASCAACSSFMMANNVDPSSSHLGRGESWAPYYTSESHNESCYKDHIEGGIGEAIKRCNSKYAEFMHTCLNIGAKVMNNTLSWVSRSHVAALEKLLLKLEDSKKDNTIARDLFLDAMTYHKSDAKRIDETLTYGLDERRFCDGTYDWCQNRQTGTSDHPMIGYIKGTWETFENPFTDKMIEDLHTNPEPLSV</sequence>
<keyword evidence="3" id="KW-1185">Reference proteome</keyword>
<dbReference type="EMBL" id="JASJUT010000016">
    <property type="protein sequence ID" value="MDK2598346.1"/>
    <property type="molecule type" value="Genomic_DNA"/>
</dbReference>
<proteinExistence type="predicted"/>
<organism evidence="2 3">
    <name type="scientific">Pseudoalteromonas obscura</name>
    <dbReference type="NCBI Taxonomy" id="3048491"/>
    <lineage>
        <taxon>Bacteria</taxon>
        <taxon>Pseudomonadati</taxon>
        <taxon>Pseudomonadota</taxon>
        <taxon>Gammaproteobacteria</taxon>
        <taxon>Alteromonadales</taxon>
        <taxon>Pseudoalteromonadaceae</taxon>
        <taxon>Pseudoalteromonas</taxon>
    </lineage>
</organism>
<dbReference type="RefSeq" id="WP_284138770.1">
    <property type="nucleotide sequence ID" value="NZ_JASJUT010000016.1"/>
</dbReference>
<name>A0ABT7ETF7_9GAMM</name>
<dbReference type="Proteomes" id="UP001231915">
    <property type="component" value="Unassembled WGS sequence"/>
</dbReference>